<dbReference type="RefSeq" id="WP_021687459.1">
    <property type="nucleotide sequence ID" value="NZ_KI260567.1"/>
</dbReference>
<dbReference type="PROSITE" id="PS51257">
    <property type="entry name" value="PROKAR_LIPOPROTEIN"/>
    <property type="match status" value="1"/>
</dbReference>
<dbReference type="Proteomes" id="UP000016649">
    <property type="component" value="Unassembled WGS sequence"/>
</dbReference>
<feature type="signal peptide" evidence="1">
    <location>
        <begin position="1"/>
        <end position="29"/>
    </location>
</feature>
<name>A0ABN0NYS0_TRELE</name>
<proteinExistence type="predicted"/>
<evidence type="ECO:0000313" key="3">
    <source>
        <dbReference type="Proteomes" id="UP000016649"/>
    </source>
</evidence>
<comment type="caution">
    <text evidence="2">The sequence shown here is derived from an EMBL/GenBank/DDBJ whole genome shotgun (WGS) entry which is preliminary data.</text>
</comment>
<protein>
    <recommendedName>
        <fullName evidence="4">PrcB C-terminal domain-containing protein</fullName>
    </recommendedName>
</protein>
<keyword evidence="1" id="KW-0732">Signal</keyword>
<dbReference type="CDD" id="cd00063">
    <property type="entry name" value="FN3"/>
    <property type="match status" value="1"/>
</dbReference>
<evidence type="ECO:0008006" key="4">
    <source>
        <dbReference type="Google" id="ProtNLM"/>
    </source>
</evidence>
<keyword evidence="3" id="KW-1185">Reference proteome</keyword>
<dbReference type="EMBL" id="AWVH01000031">
    <property type="protein sequence ID" value="ERJ93028.1"/>
    <property type="molecule type" value="Genomic_DNA"/>
</dbReference>
<reference evidence="2 3" key="1">
    <citation type="submission" date="2013-08" db="EMBL/GenBank/DDBJ databases">
        <authorList>
            <person name="Weinstock G."/>
            <person name="Sodergren E."/>
            <person name="Wylie T."/>
            <person name="Fulton L."/>
            <person name="Fulton R."/>
            <person name="Fronick C."/>
            <person name="O'Laughlin M."/>
            <person name="Godfrey J."/>
            <person name="Miner T."/>
            <person name="Herter B."/>
            <person name="Appelbaum E."/>
            <person name="Cordes M."/>
            <person name="Lek S."/>
            <person name="Wollam A."/>
            <person name="Pepin K.H."/>
            <person name="Palsikar V.B."/>
            <person name="Mitreva M."/>
            <person name="Wilson R.K."/>
        </authorList>
    </citation>
    <scope>NUCLEOTIDE SEQUENCE [LARGE SCALE GENOMIC DNA]</scope>
    <source>
        <strain evidence="2 3">ATCC 700332</strain>
    </source>
</reference>
<dbReference type="NCBIfam" id="NF033597">
    <property type="entry name" value="denti_PrcA"/>
    <property type="match status" value="1"/>
</dbReference>
<dbReference type="InterPro" id="IPR013783">
    <property type="entry name" value="Ig-like_fold"/>
</dbReference>
<gene>
    <name evidence="2" type="ORF">HMPREF9193_01250</name>
</gene>
<dbReference type="InterPro" id="IPR003961">
    <property type="entry name" value="FN3_dom"/>
</dbReference>
<organism evidence="2 3">
    <name type="scientific">Treponema lecithinolyticum ATCC 700332</name>
    <dbReference type="NCBI Taxonomy" id="1321815"/>
    <lineage>
        <taxon>Bacteria</taxon>
        <taxon>Pseudomonadati</taxon>
        <taxon>Spirochaetota</taxon>
        <taxon>Spirochaetia</taxon>
        <taxon>Spirochaetales</taxon>
        <taxon>Treponemataceae</taxon>
        <taxon>Treponema</taxon>
    </lineage>
</organism>
<evidence type="ECO:0000313" key="2">
    <source>
        <dbReference type="EMBL" id="ERJ93028.1"/>
    </source>
</evidence>
<dbReference type="SUPFAM" id="SSF49265">
    <property type="entry name" value="Fibronectin type III"/>
    <property type="match status" value="1"/>
</dbReference>
<feature type="chain" id="PRO_5046177897" description="PrcB C-terminal domain-containing protein" evidence="1">
    <location>
        <begin position="30"/>
        <end position="627"/>
    </location>
</feature>
<dbReference type="InterPro" id="IPR036116">
    <property type="entry name" value="FN3_sf"/>
</dbReference>
<evidence type="ECO:0000256" key="1">
    <source>
        <dbReference type="SAM" id="SignalP"/>
    </source>
</evidence>
<dbReference type="Gene3D" id="2.60.40.10">
    <property type="entry name" value="Immunoglobulins"/>
    <property type="match status" value="1"/>
</dbReference>
<accession>A0ABN0NYS0</accession>
<sequence length="627" mass="69361">MKYSQFTRYTAFCFLCALVCFFTSCPNGAQQNGIYASGTAVTVNILDSVGGTPQMESTILSAYKAGTKSAACQPVTVSGGSAQLYLPEGQCYDLYLSGEKNKLAASVIENYWVKSANAQTVTMFQRTPQQGAATEAPSVQSVKLNGVPFEDSGVWAGAVDKPMVLEIVLRAPSRAIQAVPTNGNFGCAVAVGSSPSSRNKIASVSPECVRNGDGSWTCTARFNFDKISFPNKTDDFIISAYDTAGNRVERHINSIEFKERRPALTDISGSSVKDFRIEMHRFPHSLKLFSLPDQSAISPFGIRSHNGESNTYEVLLYFRVKDASSQDLPIRGYDIYRRLQGQTEWTHIGQRQYVADYAGENNPNWPSYKGYHLGYDTDTSLEENVTYEYQVRPFNGSGKNLVSPTATARLLPANTIELQSPADNGFVKKSKLNNLSFSFRLTNPDIWEHKLADSFSFGLFVTEKTSNQKIIFAGKATFYLKKNGGEKLALQYAISGTPQEYSFKELQTRGVIASNLTEDDFISYKDGVITIKPAYLITEGFNHPQCKDEKFQTGVTYAWDIFDWGKRLKETYDDEPAAFSAAWKSKDVDGNEIGTDIEPLSSSESFANAIRYASSSNGQYFFRVTAE</sequence>